<dbReference type="InterPro" id="IPR003593">
    <property type="entry name" value="AAA+_ATPase"/>
</dbReference>
<evidence type="ECO:0000256" key="2">
    <source>
        <dbReference type="ARBA" id="ARBA00022840"/>
    </source>
</evidence>
<dbReference type="SUPFAM" id="SSF52540">
    <property type="entry name" value="P-loop containing nucleoside triphosphate hydrolases"/>
    <property type="match status" value="2"/>
</dbReference>
<evidence type="ECO:0000256" key="4">
    <source>
        <dbReference type="SAM" id="Phobius"/>
    </source>
</evidence>
<dbReference type="EMBL" id="MHJJ01000007">
    <property type="protein sequence ID" value="OGY65681.1"/>
    <property type="molecule type" value="Genomic_DNA"/>
</dbReference>
<proteinExistence type="predicted"/>
<dbReference type="PANTHER" id="PTHR11638:SF18">
    <property type="entry name" value="HEAT SHOCK PROTEIN 104"/>
    <property type="match status" value="1"/>
</dbReference>
<dbReference type="Pfam" id="PF10431">
    <property type="entry name" value="ClpB_D2-small"/>
    <property type="match status" value="1"/>
</dbReference>
<evidence type="ECO:0008006" key="9">
    <source>
        <dbReference type="Google" id="ProtNLM"/>
    </source>
</evidence>
<dbReference type="GO" id="GO:0005737">
    <property type="term" value="C:cytoplasm"/>
    <property type="evidence" value="ECO:0007669"/>
    <property type="project" value="TreeGrafter"/>
</dbReference>
<dbReference type="InterPro" id="IPR003959">
    <property type="entry name" value="ATPase_AAA_core"/>
</dbReference>
<dbReference type="AlphaFoldDB" id="A0A1G1ZMA6"/>
<dbReference type="Gene3D" id="1.10.1780.10">
    <property type="entry name" value="Clp, N-terminal domain"/>
    <property type="match status" value="1"/>
</dbReference>
<dbReference type="SMART" id="SM00382">
    <property type="entry name" value="AAA"/>
    <property type="match status" value="2"/>
</dbReference>
<dbReference type="Proteomes" id="UP000177942">
    <property type="component" value="Unassembled WGS sequence"/>
</dbReference>
<evidence type="ECO:0000259" key="6">
    <source>
        <dbReference type="SMART" id="SM01086"/>
    </source>
</evidence>
<dbReference type="InterPro" id="IPR001270">
    <property type="entry name" value="ClpA/B"/>
</dbReference>
<evidence type="ECO:0000256" key="3">
    <source>
        <dbReference type="ARBA" id="ARBA00023186"/>
    </source>
</evidence>
<dbReference type="SMART" id="SM01086">
    <property type="entry name" value="ClpB_D2-small"/>
    <property type="match status" value="1"/>
</dbReference>
<dbReference type="GO" id="GO:0016887">
    <property type="term" value="F:ATP hydrolysis activity"/>
    <property type="evidence" value="ECO:0007669"/>
    <property type="project" value="InterPro"/>
</dbReference>
<organism evidence="7 8">
    <name type="scientific">Candidatus Harrisonbacteria bacterium RIFCSPLOWO2_01_FULL_44_18</name>
    <dbReference type="NCBI Taxonomy" id="1798407"/>
    <lineage>
        <taxon>Bacteria</taxon>
        <taxon>Candidatus Harrisoniibacteriota</taxon>
    </lineage>
</organism>
<keyword evidence="1" id="KW-0547">Nucleotide-binding</keyword>
<name>A0A1G1ZMA6_9BACT</name>
<protein>
    <recommendedName>
        <fullName evidence="9">Clp R domain-containing protein</fullName>
    </recommendedName>
</protein>
<reference evidence="7 8" key="1">
    <citation type="journal article" date="2016" name="Nat. Commun.">
        <title>Thousands of microbial genomes shed light on interconnected biogeochemical processes in an aquifer system.</title>
        <authorList>
            <person name="Anantharaman K."/>
            <person name="Brown C.T."/>
            <person name="Hug L.A."/>
            <person name="Sharon I."/>
            <person name="Castelle C.J."/>
            <person name="Probst A.J."/>
            <person name="Thomas B.C."/>
            <person name="Singh A."/>
            <person name="Wilkins M.J."/>
            <person name="Karaoz U."/>
            <person name="Brodie E.L."/>
            <person name="Williams K.H."/>
            <person name="Hubbard S.S."/>
            <person name="Banfield J.F."/>
        </authorList>
    </citation>
    <scope>NUCLEOTIDE SEQUENCE [LARGE SCALE GENOMIC DNA]</scope>
</reference>
<keyword evidence="4" id="KW-0472">Membrane</keyword>
<keyword evidence="4" id="KW-1133">Transmembrane helix</keyword>
<dbReference type="InterPro" id="IPR050130">
    <property type="entry name" value="ClpA_ClpB"/>
</dbReference>
<keyword evidence="4" id="KW-0812">Transmembrane</keyword>
<feature type="domain" description="AAA+ ATPase" evidence="5">
    <location>
        <begin position="302"/>
        <end position="449"/>
    </location>
</feature>
<dbReference type="PRINTS" id="PR00300">
    <property type="entry name" value="CLPPROTEASEA"/>
</dbReference>
<dbReference type="Gene3D" id="1.10.8.60">
    <property type="match status" value="2"/>
</dbReference>
<evidence type="ECO:0000313" key="8">
    <source>
        <dbReference type="Proteomes" id="UP000177942"/>
    </source>
</evidence>
<dbReference type="InterPro" id="IPR036628">
    <property type="entry name" value="Clp_N_dom_sf"/>
</dbReference>
<dbReference type="PANTHER" id="PTHR11638">
    <property type="entry name" value="ATP-DEPENDENT CLP PROTEASE"/>
    <property type="match status" value="1"/>
</dbReference>
<sequence>MNQKLEFYFDEPRLRMGFLGRFLARLISFTAYGVAAAAALVFSLSDIRWLNGLGWLLILFLGDRLSHIGQADRSLYKLPRRGRINIANYLLPTTLGVLEYARGRAGALGGDLALFILQRLIDQKDIQTALIRMDVKPEEIEQKVDDYLGLSSKDKLSKEVLDQQIEALSAGAFHQAIVSGNAYIEPKDLFSALQQLKSENIAKVFKLFNIGESDLENVLIFSRFRRRFSLLRRLPSSLAGVAHRPFKFRQRIMNRAWTARPTPFLDRFSEDFTALARLEKVGFLIGHEQEYDRLTDVLSRPGNPNVLLVGDPGAGKGTLAAHLAFRIAKDRVPPPLFDKRLVSLEIGSLVAGANEGELQERVKKIIEEIVSAGNIILYIPDIHNLVKTSGQMRLSAADVLMPAIKGDAFSVIGATYPREFKQYIEPNNDFVSAFEVVRVQEISEDEAIKFLVYDSIILEDQYRMIISFSAIKQSAMLAHKYFRQKLLPTSAEDLLKEALADASEKRKKILSGDDVIEIAQRKINIPLRAVKETEAKKLLDLEELIHRRLIDQEEAVRAVARAMREYRSGLSRKGGPISTFLFVGPTGVGKTELSKILTKIQFGATEAMIRFDMSEYQNKESIYRFIGSPDGTAGGTLTNAVLEKPYGLVLLDEFEKAHPDILNLFLQVFDDGRLTDSLGRTADFQNTIIIATSNAHSDFIKAEIEKGRNMKDIGDELKKKLTSIFRPELLNRFSGVIVFRNLLPEHIAAIAKIQLEELAATLRDQGVELAFDDPAIKKVAELGYDPVFGARPLRNVISDRIKSVLAEKILKNEISRGSKLTVGFKNEEFQFKIL</sequence>
<gene>
    <name evidence="7" type="ORF">A3A16_03635</name>
</gene>
<keyword evidence="2" id="KW-0067">ATP-binding</keyword>
<dbReference type="Pfam" id="PF00004">
    <property type="entry name" value="AAA"/>
    <property type="match status" value="1"/>
</dbReference>
<evidence type="ECO:0000259" key="5">
    <source>
        <dbReference type="SMART" id="SM00382"/>
    </source>
</evidence>
<dbReference type="GO" id="GO:0005524">
    <property type="term" value="F:ATP binding"/>
    <property type="evidence" value="ECO:0007669"/>
    <property type="project" value="UniProtKB-KW"/>
</dbReference>
<dbReference type="Pfam" id="PF07724">
    <property type="entry name" value="AAA_2"/>
    <property type="match status" value="1"/>
</dbReference>
<dbReference type="InterPro" id="IPR019489">
    <property type="entry name" value="Clp_ATPase_C"/>
</dbReference>
<evidence type="ECO:0000313" key="7">
    <source>
        <dbReference type="EMBL" id="OGY65681.1"/>
    </source>
</evidence>
<dbReference type="CDD" id="cd00009">
    <property type="entry name" value="AAA"/>
    <property type="match status" value="1"/>
</dbReference>
<accession>A0A1G1ZMA6</accession>
<dbReference type="InterPro" id="IPR027417">
    <property type="entry name" value="P-loop_NTPase"/>
</dbReference>
<dbReference type="CDD" id="cd19499">
    <property type="entry name" value="RecA-like_ClpB_Hsp104-like"/>
    <property type="match status" value="1"/>
</dbReference>
<dbReference type="STRING" id="1798407.A3A16_03635"/>
<evidence type="ECO:0000256" key="1">
    <source>
        <dbReference type="ARBA" id="ARBA00022741"/>
    </source>
</evidence>
<dbReference type="GO" id="GO:0034605">
    <property type="term" value="P:cellular response to heat"/>
    <property type="evidence" value="ECO:0007669"/>
    <property type="project" value="TreeGrafter"/>
</dbReference>
<feature type="transmembrane region" description="Helical" evidence="4">
    <location>
        <begin position="22"/>
        <end position="43"/>
    </location>
</feature>
<feature type="domain" description="AAA+ ATPase" evidence="5">
    <location>
        <begin position="576"/>
        <end position="743"/>
    </location>
</feature>
<keyword evidence="3" id="KW-0143">Chaperone</keyword>
<dbReference type="Gene3D" id="3.40.50.300">
    <property type="entry name" value="P-loop containing nucleotide triphosphate hydrolases"/>
    <property type="match status" value="2"/>
</dbReference>
<comment type="caution">
    <text evidence="7">The sequence shown here is derived from an EMBL/GenBank/DDBJ whole genome shotgun (WGS) entry which is preliminary data.</text>
</comment>
<feature type="domain" description="Clp ATPase C-terminal" evidence="6">
    <location>
        <begin position="742"/>
        <end position="831"/>
    </location>
</feature>